<keyword evidence="8" id="KW-0472">Membrane</keyword>
<dbReference type="InterPro" id="IPR008995">
    <property type="entry name" value="Mo/tungstate-bd_C_term_dom"/>
</dbReference>
<evidence type="ECO:0000313" key="12">
    <source>
        <dbReference type="Proteomes" id="UP000003111"/>
    </source>
</evidence>
<dbReference type="InterPro" id="IPR015853">
    <property type="entry name" value="ABC_transpr_FbpC"/>
</dbReference>
<dbReference type="AlphaFoldDB" id="E2SEY7"/>
<dbReference type="Proteomes" id="UP000003111">
    <property type="component" value="Unassembled WGS sequence"/>
</dbReference>
<evidence type="ECO:0000313" key="11">
    <source>
        <dbReference type="EMBL" id="EFQ82231.1"/>
    </source>
</evidence>
<dbReference type="PANTHER" id="PTHR42781:SF4">
    <property type="entry name" value="SPERMIDINE_PUTRESCINE IMPORT ATP-BINDING PROTEIN POTA"/>
    <property type="match status" value="1"/>
</dbReference>
<dbReference type="GO" id="GO:0005524">
    <property type="term" value="F:ATP binding"/>
    <property type="evidence" value="ECO:0007669"/>
    <property type="project" value="UniProtKB-KW"/>
</dbReference>
<evidence type="ECO:0000256" key="4">
    <source>
        <dbReference type="ARBA" id="ARBA00022741"/>
    </source>
</evidence>
<dbReference type="Pfam" id="PF00005">
    <property type="entry name" value="ABC_tran"/>
    <property type="match status" value="1"/>
</dbReference>
<organism evidence="11 12">
    <name type="scientific">Aeromicrobium marinum DSM 15272</name>
    <dbReference type="NCBI Taxonomy" id="585531"/>
    <lineage>
        <taxon>Bacteria</taxon>
        <taxon>Bacillati</taxon>
        <taxon>Actinomycetota</taxon>
        <taxon>Actinomycetes</taxon>
        <taxon>Propionibacteriales</taxon>
        <taxon>Nocardioidaceae</taxon>
        <taxon>Aeromicrobium</taxon>
    </lineage>
</organism>
<dbReference type="Pfam" id="PF08402">
    <property type="entry name" value="TOBE_2"/>
    <property type="match status" value="1"/>
</dbReference>
<keyword evidence="12" id="KW-1185">Reference proteome</keyword>
<dbReference type="InterPro" id="IPR013611">
    <property type="entry name" value="Transp-assoc_OB_typ2"/>
</dbReference>
<comment type="caution">
    <text evidence="11">The sequence shown here is derived from an EMBL/GenBank/DDBJ whole genome shotgun (WGS) entry which is preliminary data.</text>
</comment>
<evidence type="ECO:0000256" key="2">
    <source>
        <dbReference type="ARBA" id="ARBA00022475"/>
    </source>
</evidence>
<dbReference type="InterPro" id="IPR003439">
    <property type="entry name" value="ABC_transporter-like_ATP-bd"/>
</dbReference>
<keyword evidence="3" id="KW-0410">Iron transport</keyword>
<dbReference type="EMBL" id="ACLF03000010">
    <property type="protein sequence ID" value="EFQ82231.1"/>
    <property type="molecule type" value="Genomic_DNA"/>
</dbReference>
<evidence type="ECO:0000259" key="10">
    <source>
        <dbReference type="PROSITE" id="PS50893"/>
    </source>
</evidence>
<dbReference type="GO" id="GO:0016887">
    <property type="term" value="F:ATP hydrolysis activity"/>
    <property type="evidence" value="ECO:0007669"/>
    <property type="project" value="InterPro"/>
</dbReference>
<keyword evidence="5 11" id="KW-0067">ATP-binding</keyword>
<dbReference type="eggNOG" id="COG3842">
    <property type="taxonomic scope" value="Bacteria"/>
</dbReference>
<dbReference type="Gene3D" id="3.40.50.300">
    <property type="entry name" value="P-loop containing nucleotide triphosphate hydrolases"/>
    <property type="match status" value="1"/>
</dbReference>
<keyword evidence="2" id="KW-1003">Cell membrane</keyword>
<dbReference type="InterPro" id="IPR027417">
    <property type="entry name" value="P-loop_NTPase"/>
</dbReference>
<feature type="domain" description="ABC transporter" evidence="10">
    <location>
        <begin position="5"/>
        <end position="234"/>
    </location>
</feature>
<dbReference type="SMART" id="SM00382">
    <property type="entry name" value="AAA"/>
    <property type="match status" value="1"/>
</dbReference>
<evidence type="ECO:0000256" key="9">
    <source>
        <dbReference type="ARBA" id="ARBA00066388"/>
    </source>
</evidence>
<dbReference type="HOGENOM" id="CLU_000604_1_1_11"/>
<dbReference type="SUPFAM" id="SSF52540">
    <property type="entry name" value="P-loop containing nucleoside triphosphate hydrolases"/>
    <property type="match status" value="1"/>
</dbReference>
<dbReference type="RefSeq" id="WP_007079594.1">
    <property type="nucleotide sequence ID" value="NZ_CM001024.1"/>
</dbReference>
<evidence type="ECO:0000256" key="6">
    <source>
        <dbReference type="ARBA" id="ARBA00023004"/>
    </source>
</evidence>
<keyword evidence="7" id="KW-0406">Ion transport</keyword>
<dbReference type="GO" id="GO:0015408">
    <property type="term" value="F:ABC-type ferric iron transporter activity"/>
    <property type="evidence" value="ECO:0007669"/>
    <property type="project" value="InterPro"/>
</dbReference>
<evidence type="ECO:0000256" key="5">
    <source>
        <dbReference type="ARBA" id="ARBA00022840"/>
    </source>
</evidence>
<protein>
    <recommendedName>
        <fullName evidence="9">ABC-type quaternary amine transporter</fullName>
        <ecNumber evidence="9">7.6.2.9</ecNumber>
    </recommendedName>
</protein>
<dbReference type="STRING" id="585531.HMPREF0063_12596"/>
<keyword evidence="4" id="KW-0547">Nucleotide-binding</keyword>
<evidence type="ECO:0000256" key="8">
    <source>
        <dbReference type="ARBA" id="ARBA00023136"/>
    </source>
</evidence>
<dbReference type="InterPro" id="IPR003593">
    <property type="entry name" value="AAA+_ATPase"/>
</dbReference>
<dbReference type="InterPro" id="IPR050093">
    <property type="entry name" value="ABC_SmlMolc_Importer"/>
</dbReference>
<dbReference type="CDD" id="cd03259">
    <property type="entry name" value="ABC_Carb_Solutes_like"/>
    <property type="match status" value="1"/>
</dbReference>
<evidence type="ECO:0000256" key="3">
    <source>
        <dbReference type="ARBA" id="ARBA00022496"/>
    </source>
</evidence>
<name>E2SEY7_9ACTN</name>
<keyword evidence="6" id="KW-0408">Iron</keyword>
<dbReference type="PROSITE" id="PS50893">
    <property type="entry name" value="ABC_TRANSPORTER_2"/>
    <property type="match status" value="1"/>
</dbReference>
<dbReference type="OrthoDB" id="3180400at2"/>
<keyword evidence="1" id="KW-0813">Transport</keyword>
<proteinExistence type="predicted"/>
<dbReference type="GO" id="GO:0043190">
    <property type="term" value="C:ATP-binding cassette (ABC) transporter complex"/>
    <property type="evidence" value="ECO:0007669"/>
    <property type="project" value="InterPro"/>
</dbReference>
<dbReference type="EC" id="7.6.2.9" evidence="9"/>
<dbReference type="GO" id="GO:0015418">
    <property type="term" value="F:ABC-type quaternary ammonium compound transporting activity"/>
    <property type="evidence" value="ECO:0007669"/>
    <property type="project" value="UniProtKB-EC"/>
</dbReference>
<reference evidence="11" key="1">
    <citation type="submission" date="2010-08" db="EMBL/GenBank/DDBJ databases">
        <authorList>
            <person name="Muzny D."/>
            <person name="Qin X."/>
            <person name="Buhay C."/>
            <person name="Dugan-Rocha S."/>
            <person name="Ding Y."/>
            <person name="Chen G."/>
            <person name="Hawes A."/>
            <person name="Holder M."/>
            <person name="Jhangiani S."/>
            <person name="Johnson A."/>
            <person name="Khan Z."/>
            <person name="Li Z."/>
            <person name="Liu W."/>
            <person name="Liu X."/>
            <person name="Perez L."/>
            <person name="Shen H."/>
            <person name="Wang Q."/>
            <person name="Watt J."/>
            <person name="Xi L."/>
            <person name="Xin Y."/>
            <person name="Zhou J."/>
            <person name="Deng J."/>
            <person name="Jiang H."/>
            <person name="Liu Y."/>
            <person name="Qu J."/>
            <person name="Song X.-Z."/>
            <person name="Zhang L."/>
            <person name="Villasana D."/>
            <person name="Johnson A."/>
            <person name="Liu J."/>
            <person name="Liyanage D."/>
            <person name="Lorensuhewa L."/>
            <person name="Robinson T."/>
            <person name="Song A."/>
            <person name="Song B.-B."/>
            <person name="Dinh H."/>
            <person name="Thornton R."/>
            <person name="Coyle M."/>
            <person name="Francisco L."/>
            <person name="Jackson L."/>
            <person name="Javaid M."/>
            <person name="Korchina V."/>
            <person name="Kovar C."/>
            <person name="Mata R."/>
            <person name="Mathew T."/>
            <person name="Ngo R."/>
            <person name="Nguyen L."/>
            <person name="Nguyen N."/>
            <person name="Okwuonu G."/>
            <person name="Ongeri F."/>
            <person name="Pham C."/>
            <person name="Simmons D."/>
            <person name="Wilczek-Boney K."/>
            <person name="Hale W."/>
            <person name="Jakkamsetti A."/>
            <person name="Pham P."/>
            <person name="Ruth R."/>
            <person name="San Lucas F."/>
            <person name="Warren J."/>
            <person name="Zhang J."/>
            <person name="Zhao Z."/>
            <person name="Zhou C."/>
            <person name="Zhu D."/>
            <person name="Lee S."/>
            <person name="Bess C."/>
            <person name="Blankenburg K."/>
            <person name="Forbes L."/>
            <person name="Fu Q."/>
            <person name="Gubbala S."/>
            <person name="Hirani K."/>
            <person name="Jayaseelan J.C."/>
            <person name="Lara F."/>
            <person name="Munidasa M."/>
            <person name="Palculict T."/>
            <person name="Patil S."/>
            <person name="Pu L.-L."/>
            <person name="Saada N."/>
            <person name="Tang L."/>
            <person name="Weissenberger G."/>
            <person name="Zhu Y."/>
            <person name="Hemphill L."/>
            <person name="Shang Y."/>
            <person name="Youmans B."/>
            <person name="Ayvaz T."/>
            <person name="Ross M."/>
            <person name="Santibanez J."/>
            <person name="Aqrawi P."/>
            <person name="Gross S."/>
            <person name="Joshi V."/>
            <person name="Fowler G."/>
            <person name="Nazareth L."/>
            <person name="Reid J."/>
            <person name="Worley K."/>
            <person name="Petrosino J."/>
            <person name="Highlander S."/>
            <person name="Gibbs R."/>
        </authorList>
    </citation>
    <scope>NUCLEOTIDE SEQUENCE [LARGE SCALE GENOMIC DNA]</scope>
    <source>
        <strain evidence="11">DSM 15272</strain>
    </source>
</reference>
<dbReference type="FunFam" id="3.40.50.300:FF:000425">
    <property type="entry name" value="Probable ABC transporter, ATP-binding subunit"/>
    <property type="match status" value="1"/>
</dbReference>
<evidence type="ECO:0000256" key="7">
    <source>
        <dbReference type="ARBA" id="ARBA00023065"/>
    </source>
</evidence>
<gene>
    <name evidence="11" type="ORF">HMPREF0063_12596</name>
</gene>
<dbReference type="SUPFAM" id="SSF50331">
    <property type="entry name" value="MOP-like"/>
    <property type="match status" value="1"/>
</dbReference>
<accession>E2SEY7</accession>
<evidence type="ECO:0000256" key="1">
    <source>
        <dbReference type="ARBA" id="ARBA00022448"/>
    </source>
</evidence>
<dbReference type="PANTHER" id="PTHR42781">
    <property type="entry name" value="SPERMIDINE/PUTRESCINE IMPORT ATP-BINDING PROTEIN POTA"/>
    <property type="match status" value="1"/>
</dbReference>
<sequence>MTASLVTHDLTKHFGATVAVDGVDLQVDGGVTALVGPSGCGKSTTLHLVAGVEQPDQGRILADGVDLTGRPAERRPVTLVSQKALLFPHLDVGQNVGFGLRMRRVPRADAARRVEEALEQVGLSGFAGRAPRALSGGQEQRVALARALVVRPSILLLDEPFSALDPGLRAEMRDLVRALLRDSGVTTLFVTHDLDEAVDVADHLVVMLDGRVAARGTPETVFTDPRRLDVARFLGAGNELLGRAVDGVVEVAGHRLDPAVVGSPATDGPVVVTVHPGALRTAPPGSRGLPVRVEGVRFAATHLRIDARTDDGQVLVVDAPLGTHVPVGDRVELTIDPGRARAYPRSEG</sequence>